<dbReference type="Pfam" id="PF02620">
    <property type="entry name" value="YceD"/>
    <property type="match status" value="1"/>
</dbReference>
<dbReference type="Proteomes" id="UP001065613">
    <property type="component" value="Chromosome"/>
</dbReference>
<reference evidence="1" key="1">
    <citation type="submission" date="2021-04" db="EMBL/GenBank/DDBJ databases">
        <title>Genome sequence of Woronichinia naegeliana from Washington state freshwater lake bloom.</title>
        <authorList>
            <person name="Dreher T.W."/>
        </authorList>
    </citation>
    <scope>NUCLEOTIDE SEQUENCE</scope>
    <source>
        <strain evidence="1">WA131</strain>
    </source>
</reference>
<dbReference type="InterPro" id="IPR044985">
    <property type="entry name" value="YceD_plant"/>
</dbReference>
<proteinExistence type="predicted"/>
<evidence type="ECO:0000313" key="1">
    <source>
        <dbReference type="EMBL" id="UXE64495.1"/>
    </source>
</evidence>
<accession>A0A977Q0L0</accession>
<dbReference type="InterPro" id="IPR003772">
    <property type="entry name" value="YceD"/>
</dbReference>
<protein>
    <submittedName>
        <fullName evidence="1">YceD family protein</fullName>
    </submittedName>
</protein>
<gene>
    <name evidence="1" type="ORF">KA717_19760</name>
</gene>
<sequence>MQSIYIPHLLQQPQRTQTLYLDGNIPHLETLTPVRGEMKIRHGGTFLEVGVEAETIVTLICDRCAQQYNDRLVLNTSELIWLDKEASQNANYPQEREVSWEDLSETLPPDGHFDIDTWLYEQFTLALPLRRLCGKDCRAPITDIDNQEIKSNLEKAVDHRWLALEILKQQLSQ</sequence>
<dbReference type="PANTHER" id="PTHR37734:SF1">
    <property type="entry name" value="LARGE RIBOSOMAL RNA SUBUNIT ACCUMULATION PROTEIN YCED HOMOLOG 2, CHLOROPLASTIC"/>
    <property type="match status" value="1"/>
</dbReference>
<dbReference type="EMBL" id="CP073041">
    <property type="protein sequence ID" value="UXE64495.1"/>
    <property type="molecule type" value="Genomic_DNA"/>
</dbReference>
<organism evidence="1">
    <name type="scientific">Woronichinia naegeliana WA131</name>
    <dbReference type="NCBI Taxonomy" id="2824559"/>
    <lineage>
        <taxon>Bacteria</taxon>
        <taxon>Bacillati</taxon>
        <taxon>Cyanobacteriota</taxon>
        <taxon>Cyanophyceae</taxon>
        <taxon>Synechococcales</taxon>
        <taxon>Coelosphaeriaceae</taxon>
        <taxon>Woronichinia</taxon>
    </lineage>
</organism>
<dbReference type="PANTHER" id="PTHR37734">
    <property type="entry name" value="LARGE RIBOSOMAL RNA SUBUNIT ACCUMULATION PROTEIN YCED HOMOLOG 2, CHLOROPLASTIC"/>
    <property type="match status" value="1"/>
</dbReference>
<dbReference type="KEGG" id="wna:KA717_19760"/>
<dbReference type="AlphaFoldDB" id="A0A977Q0L0"/>
<name>A0A977Q0L0_9CYAN</name>